<dbReference type="InterPro" id="IPR027417">
    <property type="entry name" value="P-loop_NTPase"/>
</dbReference>
<dbReference type="Gene3D" id="1.20.272.10">
    <property type="match status" value="1"/>
</dbReference>
<dbReference type="STRING" id="298654.FraEuI1c_2192"/>
<evidence type="ECO:0000256" key="3">
    <source>
        <dbReference type="ARBA" id="ARBA00022695"/>
    </source>
</evidence>
<dbReference type="Gene3D" id="3.40.50.300">
    <property type="entry name" value="P-loop containing nucleotide triphosphate hydrolases"/>
    <property type="match status" value="1"/>
</dbReference>
<dbReference type="EMBL" id="CP002299">
    <property type="protein sequence ID" value="ADP80231.1"/>
    <property type="molecule type" value="Genomic_DNA"/>
</dbReference>
<evidence type="ECO:0000256" key="5">
    <source>
        <dbReference type="ARBA" id="ARBA00022932"/>
    </source>
</evidence>
<keyword evidence="10" id="KW-1185">Reference proteome</keyword>
<keyword evidence="4" id="KW-0235">DNA replication</keyword>
<organism evidence="9 10">
    <name type="scientific">Pseudofrankia inefficax (strain DSM 45817 / CECT 9037 / DDB 130130 / EuI1c)</name>
    <name type="common">Frankia inefficax</name>
    <dbReference type="NCBI Taxonomy" id="298654"/>
    <lineage>
        <taxon>Bacteria</taxon>
        <taxon>Bacillati</taxon>
        <taxon>Actinomycetota</taxon>
        <taxon>Actinomycetes</taxon>
        <taxon>Frankiales</taxon>
        <taxon>Frankiaceae</taxon>
        <taxon>Pseudofrankia</taxon>
    </lineage>
</organism>
<dbReference type="InterPro" id="IPR048466">
    <property type="entry name" value="DNA_pol3_delta-like_C"/>
</dbReference>
<dbReference type="NCBIfam" id="TIGR01128">
    <property type="entry name" value="holA"/>
    <property type="match status" value="1"/>
</dbReference>
<dbReference type="HOGENOM" id="CLU_052338_0_0_11"/>
<keyword evidence="3" id="KW-0548">Nucleotidyltransferase</keyword>
<dbReference type="InterPro" id="IPR005790">
    <property type="entry name" value="DNA_polIII_delta"/>
</dbReference>
<keyword evidence="2" id="KW-0808">Transferase</keyword>
<dbReference type="GO" id="GO:0003887">
    <property type="term" value="F:DNA-directed DNA polymerase activity"/>
    <property type="evidence" value="ECO:0007669"/>
    <property type="project" value="UniProtKB-KW"/>
</dbReference>
<protein>
    <recommendedName>
        <fullName evidence="1">DNA-directed DNA polymerase</fullName>
        <ecNumber evidence="1">2.7.7.7</ecNumber>
    </recommendedName>
</protein>
<evidence type="ECO:0000313" key="9">
    <source>
        <dbReference type="EMBL" id="ADP80231.1"/>
    </source>
</evidence>
<comment type="similarity">
    <text evidence="6">Belongs to the DNA polymerase HolA subunit family.</text>
</comment>
<comment type="catalytic activity">
    <reaction evidence="7">
        <text>DNA(n) + a 2'-deoxyribonucleoside 5'-triphosphate = DNA(n+1) + diphosphate</text>
        <dbReference type="Rhea" id="RHEA:22508"/>
        <dbReference type="Rhea" id="RHEA-COMP:17339"/>
        <dbReference type="Rhea" id="RHEA-COMP:17340"/>
        <dbReference type="ChEBI" id="CHEBI:33019"/>
        <dbReference type="ChEBI" id="CHEBI:61560"/>
        <dbReference type="ChEBI" id="CHEBI:173112"/>
        <dbReference type="EC" id="2.7.7.7"/>
    </reaction>
</comment>
<evidence type="ECO:0000256" key="1">
    <source>
        <dbReference type="ARBA" id="ARBA00012417"/>
    </source>
</evidence>
<dbReference type="GO" id="GO:0006261">
    <property type="term" value="P:DNA-templated DNA replication"/>
    <property type="evidence" value="ECO:0007669"/>
    <property type="project" value="TreeGrafter"/>
</dbReference>
<reference evidence="9 10" key="1">
    <citation type="submission" date="2010-10" db="EMBL/GenBank/DDBJ databases">
        <title>Complete sequence of Frankia sp. EuI1c.</title>
        <authorList>
            <consortium name="US DOE Joint Genome Institute"/>
            <person name="Lucas S."/>
            <person name="Copeland A."/>
            <person name="Lapidus A."/>
            <person name="Cheng J.-F."/>
            <person name="Bruce D."/>
            <person name="Goodwin L."/>
            <person name="Pitluck S."/>
            <person name="Chertkov O."/>
            <person name="Detter J.C."/>
            <person name="Han C."/>
            <person name="Tapia R."/>
            <person name="Land M."/>
            <person name="Hauser L."/>
            <person name="Jeffries C."/>
            <person name="Kyrpides N."/>
            <person name="Ivanova N."/>
            <person name="Mikhailova N."/>
            <person name="Beauchemin N."/>
            <person name="Sen A."/>
            <person name="Sur S.A."/>
            <person name="Gtari M."/>
            <person name="Wall L."/>
            <person name="Tisa L."/>
            <person name="Woyke T."/>
        </authorList>
    </citation>
    <scope>NUCLEOTIDE SEQUENCE [LARGE SCALE GENOMIC DNA]</scope>
    <source>
        <strain evidence="10">DSM 45817 / CECT 9037 / EuI1c</strain>
    </source>
</reference>
<evidence type="ECO:0000256" key="6">
    <source>
        <dbReference type="ARBA" id="ARBA00034754"/>
    </source>
</evidence>
<evidence type="ECO:0000259" key="8">
    <source>
        <dbReference type="Pfam" id="PF21694"/>
    </source>
</evidence>
<dbReference type="GO" id="GO:0009360">
    <property type="term" value="C:DNA polymerase III complex"/>
    <property type="evidence" value="ECO:0007669"/>
    <property type="project" value="TreeGrafter"/>
</dbReference>
<dbReference type="PANTHER" id="PTHR34388">
    <property type="entry name" value="DNA POLYMERASE III SUBUNIT DELTA"/>
    <property type="match status" value="1"/>
</dbReference>
<proteinExistence type="inferred from homology"/>
<dbReference type="InterPro" id="IPR008921">
    <property type="entry name" value="DNA_pol3_clamp-load_cplx_C"/>
</dbReference>
<dbReference type="SUPFAM" id="SSF48019">
    <property type="entry name" value="post-AAA+ oligomerization domain-like"/>
    <property type="match status" value="1"/>
</dbReference>
<evidence type="ECO:0000256" key="4">
    <source>
        <dbReference type="ARBA" id="ARBA00022705"/>
    </source>
</evidence>
<dbReference type="EC" id="2.7.7.7" evidence="1"/>
<keyword evidence="5" id="KW-0239">DNA-directed DNA polymerase</keyword>
<dbReference type="KEGG" id="fri:FraEuI1c_2192"/>
<gene>
    <name evidence="9" type="ordered locus">FraEuI1c_2192</name>
</gene>
<dbReference type="PANTHER" id="PTHR34388:SF1">
    <property type="entry name" value="DNA POLYMERASE III SUBUNIT DELTA"/>
    <property type="match status" value="1"/>
</dbReference>
<dbReference type="Proteomes" id="UP000002484">
    <property type="component" value="Chromosome"/>
</dbReference>
<accession>E3IXS2</accession>
<dbReference type="InParanoid" id="E3IXS2"/>
<feature type="domain" description="DNA polymerase III delta subunit-like C-terminal" evidence="8">
    <location>
        <begin position="207"/>
        <end position="320"/>
    </location>
</feature>
<evidence type="ECO:0000256" key="2">
    <source>
        <dbReference type="ARBA" id="ARBA00022679"/>
    </source>
</evidence>
<dbReference type="AlphaFoldDB" id="E3IXS2"/>
<name>E3IXS2_PSEI1</name>
<dbReference type="eggNOG" id="COG1466">
    <property type="taxonomic scope" value="Bacteria"/>
</dbReference>
<dbReference type="GO" id="GO:0003677">
    <property type="term" value="F:DNA binding"/>
    <property type="evidence" value="ECO:0007669"/>
    <property type="project" value="InterPro"/>
</dbReference>
<dbReference type="Pfam" id="PF21694">
    <property type="entry name" value="DNA_pol3_delta_C"/>
    <property type="match status" value="1"/>
</dbReference>
<evidence type="ECO:0000256" key="7">
    <source>
        <dbReference type="ARBA" id="ARBA00049244"/>
    </source>
</evidence>
<sequence length="340" mass="35045">MPARYAMLGLVPPSIPPLLLIQGDEELLVARAVREALDAARAVDPELEVVDRAAGEFTDSDVVDLGASSLFGGLRAVVIRAAQDLTDELRDALIAYIAHPMDDVVLVVVHNGAVRNRKIVDAMKAAGARAVTVPKISRPRERHDFVVAEVRRAGGRIGDAAAAALLDAVGSDLRELASVCEQLVADTDGPLDEAAVHRFHRGRAEASGFAVADAAIGGDLGAALTLLRQALESGTAAVLISSAVTGGLRDLARVAGAGGGSKFDLARALGMPDWKVEKAQRSARSWSDDGLARALRAAAAADAGVKGGAADPAYALETLVHTVVESRGRSGRATAGAGAR</sequence>
<dbReference type="SUPFAM" id="SSF52540">
    <property type="entry name" value="P-loop containing nucleoside triphosphate hydrolases"/>
    <property type="match status" value="1"/>
</dbReference>
<evidence type="ECO:0000313" key="10">
    <source>
        <dbReference type="Proteomes" id="UP000002484"/>
    </source>
</evidence>